<dbReference type="OrthoDB" id="4770574at2"/>
<evidence type="ECO:0000313" key="1">
    <source>
        <dbReference type="EMBL" id="RTR40057.1"/>
    </source>
</evidence>
<dbReference type="Proteomes" id="UP000267448">
    <property type="component" value="Unassembled WGS sequence"/>
</dbReference>
<evidence type="ECO:0000313" key="2">
    <source>
        <dbReference type="Proteomes" id="UP000267448"/>
    </source>
</evidence>
<organism evidence="1 2">
    <name type="scientific">Shewanella canadensis</name>
    <dbReference type="NCBI Taxonomy" id="271096"/>
    <lineage>
        <taxon>Bacteria</taxon>
        <taxon>Pseudomonadati</taxon>
        <taxon>Pseudomonadota</taxon>
        <taxon>Gammaproteobacteria</taxon>
        <taxon>Alteromonadales</taxon>
        <taxon>Shewanellaceae</taxon>
        <taxon>Shewanella</taxon>
    </lineage>
</organism>
<name>A0A3S0KC46_9GAMM</name>
<sequence length="726" mass="83946">MNRLKIDLENCYGISKLGHEFDFSKNERNDGVNSLYAPNGSLKTSLAKTFKDIQDNQDSKDLIFSSRETTRVVLVDNVEIEARQIMVIDSYNESYSSQQVSTLLVNENLKKQYELVLKEIEEKRGLLIKAISKSSGITGRKESVEFVICSAFGRNEKEFFELVSELKGQVYPDFTMHKDIKYSDIFTDKVIALITSGEFCQQLTEYVDTYEKLIRDSPILTKKFNHQKAGQVTKNLGDAGFFSASHSVNLTLGGEKVEIESHADLKAILEAEEEKVLQDPELKEKFEQVDSRLKNAETQKFRDYISEHHEILPELQDLSGFKKKLCLAYLQIHTELWQELIDTYRVNQELIANIISEAKRERTIWESVVEIFNRRFNVPFNLSVDNQDDVILHDAAPVIKFEFNDGRGVQQVNRGSLLETLSQGEKRALYILNVLFEIEFKKQQENHVLIIIDDIADSFDYKNKYAIVEYLKDISKFSTFSLLMLTHNFDFHRTISSRLSVKRQNRLMAVRTNEKIVLNQEKYQNDVLNAWKNKLGVCEVCLLACIPFVRNLVEYCYGRNKYYTTLTSLLHLKPETMNIKIKDIQIIYRDVFKDKARVELADSEMLVKDKLFEQSEALTQHATDSIELEDKVILAIAIRLNAEDFMIGKINDAVFVEAITSNQTYALFSKYSETFPTELENIALLDQVNLMTPENIHLNSFMYEPILDMSAHHLYKLYGDINALMR</sequence>
<keyword evidence="2" id="KW-1185">Reference proteome</keyword>
<protein>
    <recommendedName>
        <fullName evidence="3">Phage infection protein</fullName>
    </recommendedName>
</protein>
<dbReference type="AlphaFoldDB" id="A0A3S0KC46"/>
<dbReference type="InterPro" id="IPR027417">
    <property type="entry name" value="P-loop_NTPase"/>
</dbReference>
<comment type="caution">
    <text evidence="1">The sequence shown here is derived from an EMBL/GenBank/DDBJ whole genome shotgun (WGS) entry which is preliminary data.</text>
</comment>
<dbReference type="RefSeq" id="WP_126519096.1">
    <property type="nucleotide sequence ID" value="NZ_RXNU01000002.1"/>
</dbReference>
<dbReference type="SUPFAM" id="SSF52540">
    <property type="entry name" value="P-loop containing nucleoside triphosphate hydrolases"/>
    <property type="match status" value="1"/>
</dbReference>
<dbReference type="EMBL" id="RXNU01000002">
    <property type="protein sequence ID" value="RTR40057.1"/>
    <property type="molecule type" value="Genomic_DNA"/>
</dbReference>
<proteinExistence type="predicted"/>
<reference evidence="1 2" key="1">
    <citation type="submission" date="2018-12" db="EMBL/GenBank/DDBJ databases">
        <authorList>
            <person name="Yu L."/>
        </authorList>
    </citation>
    <scope>NUCLEOTIDE SEQUENCE [LARGE SCALE GENOMIC DNA]</scope>
    <source>
        <strain evidence="1 2">HAW-EB2</strain>
    </source>
</reference>
<evidence type="ECO:0008006" key="3">
    <source>
        <dbReference type="Google" id="ProtNLM"/>
    </source>
</evidence>
<dbReference type="Gene3D" id="3.40.50.300">
    <property type="entry name" value="P-loop containing nucleotide triphosphate hydrolases"/>
    <property type="match status" value="1"/>
</dbReference>
<accession>A0A3S0KC46</accession>
<gene>
    <name evidence="1" type="ORF">EKG38_04820</name>
</gene>